<sequence length="308" mass="35069">METGWNHARISELFLSIDRELILSIPLSVRRRNDYLVWHFDPRGIYTVRSGYHLEMEDKLFACSSSGSSSKLWWKKLWAAKIPNKIKIHACVHSMVLSQPKLIWPRELATFGWRPHFDMCWNDSKEGDRNKRVFEGRWDSARGVIERAGRLLGDYLMCNGIDGMVSPKKNVPKINWRAPAHGCIKLNVYVAIDDALGFVGECLAVKEGTWFALSCGYPSWIAETDAMNVCRAVSSLIQHSIEANAIADIRNLCLQVRSGFVCYGSRKGNSIAYFLVRLAITSLCSRVWIDCLPKFLGHFVRVDIVNLE</sequence>
<feature type="domain" description="RNase H type-1" evidence="1">
    <location>
        <begin position="198"/>
        <end position="278"/>
    </location>
</feature>
<dbReference type="Pfam" id="PF13456">
    <property type="entry name" value="RVT_3"/>
    <property type="match status" value="1"/>
</dbReference>
<comment type="caution">
    <text evidence="2">The sequence shown here is derived from an EMBL/GenBank/DDBJ whole genome shotgun (WGS) entry which is preliminary data.</text>
</comment>
<protein>
    <recommendedName>
        <fullName evidence="1">RNase H type-1 domain-containing protein</fullName>
    </recommendedName>
</protein>
<dbReference type="Proteomes" id="UP001187192">
    <property type="component" value="Unassembled WGS sequence"/>
</dbReference>
<evidence type="ECO:0000259" key="1">
    <source>
        <dbReference type="Pfam" id="PF13456"/>
    </source>
</evidence>
<name>A0AA88D1B8_FICCA</name>
<dbReference type="InterPro" id="IPR002156">
    <property type="entry name" value="RNaseH_domain"/>
</dbReference>
<gene>
    <name evidence="2" type="ORF">TIFTF001_007940</name>
</gene>
<dbReference type="AlphaFoldDB" id="A0AA88D1B8"/>
<proteinExistence type="predicted"/>
<evidence type="ECO:0000313" key="2">
    <source>
        <dbReference type="EMBL" id="GMN38711.1"/>
    </source>
</evidence>
<reference evidence="2" key="1">
    <citation type="submission" date="2023-07" db="EMBL/GenBank/DDBJ databases">
        <title>draft genome sequence of fig (Ficus carica).</title>
        <authorList>
            <person name="Takahashi T."/>
            <person name="Nishimura K."/>
        </authorList>
    </citation>
    <scope>NUCLEOTIDE SEQUENCE</scope>
</reference>
<dbReference type="GO" id="GO:0004523">
    <property type="term" value="F:RNA-DNA hybrid ribonuclease activity"/>
    <property type="evidence" value="ECO:0007669"/>
    <property type="project" value="InterPro"/>
</dbReference>
<accession>A0AA88D1B8</accession>
<organism evidence="2 3">
    <name type="scientific">Ficus carica</name>
    <name type="common">Common fig</name>
    <dbReference type="NCBI Taxonomy" id="3494"/>
    <lineage>
        <taxon>Eukaryota</taxon>
        <taxon>Viridiplantae</taxon>
        <taxon>Streptophyta</taxon>
        <taxon>Embryophyta</taxon>
        <taxon>Tracheophyta</taxon>
        <taxon>Spermatophyta</taxon>
        <taxon>Magnoliopsida</taxon>
        <taxon>eudicotyledons</taxon>
        <taxon>Gunneridae</taxon>
        <taxon>Pentapetalae</taxon>
        <taxon>rosids</taxon>
        <taxon>fabids</taxon>
        <taxon>Rosales</taxon>
        <taxon>Moraceae</taxon>
        <taxon>Ficeae</taxon>
        <taxon>Ficus</taxon>
    </lineage>
</organism>
<evidence type="ECO:0000313" key="3">
    <source>
        <dbReference type="Proteomes" id="UP001187192"/>
    </source>
</evidence>
<keyword evidence="3" id="KW-1185">Reference proteome</keyword>
<dbReference type="GO" id="GO:0003676">
    <property type="term" value="F:nucleic acid binding"/>
    <property type="evidence" value="ECO:0007669"/>
    <property type="project" value="InterPro"/>
</dbReference>
<dbReference type="EMBL" id="BTGU01000008">
    <property type="protein sequence ID" value="GMN38711.1"/>
    <property type="molecule type" value="Genomic_DNA"/>
</dbReference>